<feature type="domain" description="Fatty acid hydroxylase" evidence="1">
    <location>
        <begin position="2"/>
        <end position="76"/>
    </location>
</feature>
<dbReference type="GO" id="GO:0005506">
    <property type="term" value="F:iron ion binding"/>
    <property type="evidence" value="ECO:0007669"/>
    <property type="project" value="InterPro"/>
</dbReference>
<dbReference type="AlphaFoldDB" id="A0AAD8EU94"/>
<protein>
    <submittedName>
        <fullName evidence="2">Sterol desaturase family protein</fullName>
    </submittedName>
</protein>
<dbReference type="GO" id="GO:0008610">
    <property type="term" value="P:lipid biosynthetic process"/>
    <property type="evidence" value="ECO:0007669"/>
    <property type="project" value="InterPro"/>
</dbReference>
<evidence type="ECO:0000313" key="3">
    <source>
        <dbReference type="Proteomes" id="UP001233172"/>
    </source>
</evidence>
<reference evidence="2" key="1">
    <citation type="journal article" date="2023" name="PLoS Negl. Trop. Dis.">
        <title>A genome sequence for Biomphalaria pfeifferi, the major vector snail for the human-infecting parasite Schistosoma mansoni.</title>
        <authorList>
            <person name="Bu L."/>
            <person name="Lu L."/>
            <person name="Laidemitt M.R."/>
            <person name="Zhang S.M."/>
            <person name="Mutuku M."/>
            <person name="Mkoji G."/>
            <person name="Steinauer M."/>
            <person name="Loker E.S."/>
        </authorList>
    </citation>
    <scope>NUCLEOTIDE SEQUENCE</scope>
    <source>
        <strain evidence="2">KasaAsao</strain>
    </source>
</reference>
<dbReference type="EMBL" id="JASAOG010000491">
    <property type="protein sequence ID" value="KAK0038738.1"/>
    <property type="molecule type" value="Genomic_DNA"/>
</dbReference>
<evidence type="ECO:0000259" key="1">
    <source>
        <dbReference type="Pfam" id="PF04116"/>
    </source>
</evidence>
<dbReference type="InterPro" id="IPR006694">
    <property type="entry name" value="Fatty_acid_hydroxylase"/>
</dbReference>
<reference evidence="2" key="2">
    <citation type="submission" date="2023-04" db="EMBL/GenBank/DDBJ databases">
        <authorList>
            <person name="Bu L."/>
            <person name="Lu L."/>
            <person name="Laidemitt M.R."/>
            <person name="Zhang S.M."/>
            <person name="Mutuku M."/>
            <person name="Mkoji G."/>
            <person name="Steinauer M."/>
            <person name="Loker E.S."/>
        </authorList>
    </citation>
    <scope>NUCLEOTIDE SEQUENCE</scope>
    <source>
        <strain evidence="2">KasaAsao</strain>
        <tissue evidence="2">Whole Snail</tissue>
    </source>
</reference>
<sequence>MPFVCVGIADAALLGYGVIETLQATLIHANVRFKFGPLRYWLVTPQFHHWHHSDEDAAIDKNFAVHLPIWDWLFGSIICRAINGQRAMALREISLQRDFFGNCFGHLSEVVPNASNRLR</sequence>
<keyword evidence="3" id="KW-1185">Reference proteome</keyword>
<dbReference type="Proteomes" id="UP001233172">
    <property type="component" value="Unassembled WGS sequence"/>
</dbReference>
<name>A0AAD8EU94_BIOPF</name>
<evidence type="ECO:0000313" key="2">
    <source>
        <dbReference type="EMBL" id="KAK0038738.1"/>
    </source>
</evidence>
<dbReference type="GO" id="GO:0016491">
    <property type="term" value="F:oxidoreductase activity"/>
    <property type="evidence" value="ECO:0007669"/>
    <property type="project" value="InterPro"/>
</dbReference>
<gene>
    <name evidence="2" type="ORF">Bpfe_031517</name>
</gene>
<organism evidence="2 3">
    <name type="scientific">Biomphalaria pfeifferi</name>
    <name type="common">Bloodfluke planorb</name>
    <name type="synonym">Freshwater snail</name>
    <dbReference type="NCBI Taxonomy" id="112525"/>
    <lineage>
        <taxon>Eukaryota</taxon>
        <taxon>Metazoa</taxon>
        <taxon>Spiralia</taxon>
        <taxon>Lophotrochozoa</taxon>
        <taxon>Mollusca</taxon>
        <taxon>Gastropoda</taxon>
        <taxon>Heterobranchia</taxon>
        <taxon>Euthyneura</taxon>
        <taxon>Panpulmonata</taxon>
        <taxon>Hygrophila</taxon>
        <taxon>Lymnaeoidea</taxon>
        <taxon>Planorbidae</taxon>
        <taxon>Biomphalaria</taxon>
    </lineage>
</organism>
<proteinExistence type="predicted"/>
<comment type="caution">
    <text evidence="2">The sequence shown here is derived from an EMBL/GenBank/DDBJ whole genome shotgun (WGS) entry which is preliminary data.</text>
</comment>
<dbReference type="Pfam" id="PF04116">
    <property type="entry name" value="FA_hydroxylase"/>
    <property type="match status" value="1"/>
</dbReference>
<accession>A0AAD8EU94</accession>